<dbReference type="SUPFAM" id="SSF52833">
    <property type="entry name" value="Thioredoxin-like"/>
    <property type="match status" value="1"/>
</dbReference>
<keyword evidence="2" id="KW-0575">Peroxidase</keyword>
<dbReference type="PROSITE" id="PS51352">
    <property type="entry name" value="THIOREDOXIN_2"/>
    <property type="match status" value="1"/>
</dbReference>
<evidence type="ECO:0000256" key="9">
    <source>
        <dbReference type="ARBA" id="ARBA00049091"/>
    </source>
</evidence>
<protein>
    <recommendedName>
        <fullName evidence="1">thioredoxin-dependent peroxiredoxin</fullName>
        <ecNumber evidence="1">1.11.1.24</ecNumber>
    </recommendedName>
    <alternativeName>
        <fullName evidence="7">Thioredoxin peroxidase</fullName>
    </alternativeName>
</protein>
<dbReference type="EMBL" id="LAZR01000245">
    <property type="protein sequence ID" value="KKN79543.1"/>
    <property type="molecule type" value="Genomic_DNA"/>
</dbReference>
<reference evidence="11" key="1">
    <citation type="journal article" date="2015" name="Nature">
        <title>Complex archaea that bridge the gap between prokaryotes and eukaryotes.</title>
        <authorList>
            <person name="Spang A."/>
            <person name="Saw J.H."/>
            <person name="Jorgensen S.L."/>
            <person name="Zaremba-Niedzwiedzka K."/>
            <person name="Martijn J."/>
            <person name="Lind A.E."/>
            <person name="van Eijk R."/>
            <person name="Schleper C."/>
            <person name="Guy L."/>
            <person name="Ettema T.J."/>
        </authorList>
    </citation>
    <scope>NUCLEOTIDE SEQUENCE</scope>
</reference>
<comment type="similarity">
    <text evidence="8">Belongs to the peroxiredoxin family. BCP/PrxQ subfamily.</text>
</comment>
<sequence length="216" mass="24315">MSLKAQIDAYNVQKDAKLPADVLALMNTTNEELIAQHIKDNALQIGQKVENFSLANHNGENIELADLLKKGPVIISFYRGGWCPYCNLELKALNDYLPQFKTQSAQLVAISPQLPDETLSTAQKNDLEFDVLSDVSNKVAEQFGLLFTLDERIQALYTQFGIDFEHYYGDKSFKLPLPATYVINQEGVIKYAFLNEDYTLRAEPTDIMAALESENN</sequence>
<evidence type="ECO:0000256" key="2">
    <source>
        <dbReference type="ARBA" id="ARBA00022559"/>
    </source>
</evidence>
<dbReference type="GO" id="GO:0045454">
    <property type="term" value="P:cell redox homeostasis"/>
    <property type="evidence" value="ECO:0007669"/>
    <property type="project" value="TreeGrafter"/>
</dbReference>
<evidence type="ECO:0000256" key="6">
    <source>
        <dbReference type="ARBA" id="ARBA00023284"/>
    </source>
</evidence>
<evidence type="ECO:0000256" key="3">
    <source>
        <dbReference type="ARBA" id="ARBA00022862"/>
    </source>
</evidence>
<dbReference type="PANTHER" id="PTHR42801">
    <property type="entry name" value="THIOREDOXIN-DEPENDENT PEROXIDE REDUCTASE"/>
    <property type="match status" value="1"/>
</dbReference>
<dbReference type="InterPro" id="IPR036249">
    <property type="entry name" value="Thioredoxin-like_sf"/>
</dbReference>
<dbReference type="GO" id="GO:0008379">
    <property type="term" value="F:thioredoxin peroxidase activity"/>
    <property type="evidence" value="ECO:0007669"/>
    <property type="project" value="TreeGrafter"/>
</dbReference>
<dbReference type="Pfam" id="PF00578">
    <property type="entry name" value="AhpC-TSA"/>
    <property type="match status" value="1"/>
</dbReference>
<keyword evidence="4" id="KW-0560">Oxidoreductase</keyword>
<keyword evidence="5" id="KW-1015">Disulfide bond</keyword>
<gene>
    <name evidence="11" type="ORF">LCGC14_0338940</name>
</gene>
<evidence type="ECO:0000313" key="11">
    <source>
        <dbReference type="EMBL" id="KKN79543.1"/>
    </source>
</evidence>
<evidence type="ECO:0000256" key="7">
    <source>
        <dbReference type="ARBA" id="ARBA00032824"/>
    </source>
</evidence>
<dbReference type="GO" id="GO:0005737">
    <property type="term" value="C:cytoplasm"/>
    <property type="evidence" value="ECO:0007669"/>
    <property type="project" value="TreeGrafter"/>
</dbReference>
<proteinExistence type="inferred from homology"/>
<feature type="domain" description="Thioredoxin" evidence="10">
    <location>
        <begin position="43"/>
        <end position="216"/>
    </location>
</feature>
<dbReference type="GO" id="GO:0034599">
    <property type="term" value="P:cellular response to oxidative stress"/>
    <property type="evidence" value="ECO:0007669"/>
    <property type="project" value="TreeGrafter"/>
</dbReference>
<keyword evidence="6" id="KW-0676">Redox-active center</keyword>
<evidence type="ECO:0000256" key="4">
    <source>
        <dbReference type="ARBA" id="ARBA00023002"/>
    </source>
</evidence>
<name>A0A0F9WLT4_9ZZZZ</name>
<accession>A0A0F9WLT4</accession>
<dbReference type="InterPro" id="IPR000866">
    <property type="entry name" value="AhpC/TSA"/>
</dbReference>
<dbReference type="EC" id="1.11.1.24" evidence="1"/>
<comment type="catalytic activity">
    <reaction evidence="9">
        <text>a hydroperoxide + [thioredoxin]-dithiol = an alcohol + [thioredoxin]-disulfide + H2O</text>
        <dbReference type="Rhea" id="RHEA:62620"/>
        <dbReference type="Rhea" id="RHEA-COMP:10698"/>
        <dbReference type="Rhea" id="RHEA-COMP:10700"/>
        <dbReference type="ChEBI" id="CHEBI:15377"/>
        <dbReference type="ChEBI" id="CHEBI:29950"/>
        <dbReference type="ChEBI" id="CHEBI:30879"/>
        <dbReference type="ChEBI" id="CHEBI:35924"/>
        <dbReference type="ChEBI" id="CHEBI:50058"/>
        <dbReference type="EC" id="1.11.1.24"/>
    </reaction>
</comment>
<dbReference type="InterPro" id="IPR013766">
    <property type="entry name" value="Thioredoxin_domain"/>
</dbReference>
<organism evidence="11">
    <name type="scientific">marine sediment metagenome</name>
    <dbReference type="NCBI Taxonomy" id="412755"/>
    <lineage>
        <taxon>unclassified sequences</taxon>
        <taxon>metagenomes</taxon>
        <taxon>ecological metagenomes</taxon>
    </lineage>
</organism>
<dbReference type="InterPro" id="IPR050924">
    <property type="entry name" value="Peroxiredoxin_BCP/PrxQ"/>
</dbReference>
<keyword evidence="3" id="KW-0049">Antioxidant</keyword>
<evidence type="ECO:0000259" key="10">
    <source>
        <dbReference type="PROSITE" id="PS51352"/>
    </source>
</evidence>
<dbReference type="CDD" id="cd02970">
    <property type="entry name" value="PRX_like2"/>
    <property type="match status" value="1"/>
</dbReference>
<dbReference type="PANTHER" id="PTHR42801:SF7">
    <property type="entry name" value="SLL1159 PROTEIN"/>
    <property type="match status" value="1"/>
</dbReference>
<dbReference type="AlphaFoldDB" id="A0A0F9WLT4"/>
<evidence type="ECO:0000256" key="5">
    <source>
        <dbReference type="ARBA" id="ARBA00023157"/>
    </source>
</evidence>
<comment type="caution">
    <text evidence="11">The sequence shown here is derived from an EMBL/GenBank/DDBJ whole genome shotgun (WGS) entry which is preliminary data.</text>
</comment>
<dbReference type="Gene3D" id="3.40.30.10">
    <property type="entry name" value="Glutaredoxin"/>
    <property type="match status" value="1"/>
</dbReference>
<evidence type="ECO:0000256" key="8">
    <source>
        <dbReference type="ARBA" id="ARBA00038489"/>
    </source>
</evidence>
<evidence type="ECO:0000256" key="1">
    <source>
        <dbReference type="ARBA" id="ARBA00013017"/>
    </source>
</evidence>